<organism evidence="2 3">
    <name type="scientific">Colletotrichum zoysiae</name>
    <dbReference type="NCBI Taxonomy" id="1216348"/>
    <lineage>
        <taxon>Eukaryota</taxon>
        <taxon>Fungi</taxon>
        <taxon>Dikarya</taxon>
        <taxon>Ascomycota</taxon>
        <taxon>Pezizomycotina</taxon>
        <taxon>Sordariomycetes</taxon>
        <taxon>Hypocreomycetidae</taxon>
        <taxon>Glomerellales</taxon>
        <taxon>Glomerellaceae</taxon>
        <taxon>Colletotrichum</taxon>
        <taxon>Colletotrichum graminicola species complex</taxon>
    </lineage>
</organism>
<gene>
    <name evidence="2" type="ORF">LX32DRAFT_645634</name>
</gene>
<dbReference type="Pfam" id="PF20150">
    <property type="entry name" value="2EXR"/>
    <property type="match status" value="1"/>
</dbReference>
<keyword evidence="3" id="KW-1185">Reference proteome</keyword>
<protein>
    <recommendedName>
        <fullName evidence="1">2EXR domain-containing protein</fullName>
    </recommendedName>
</protein>
<dbReference type="InterPro" id="IPR045518">
    <property type="entry name" value="2EXR"/>
</dbReference>
<dbReference type="Proteomes" id="UP001232148">
    <property type="component" value="Unassembled WGS sequence"/>
</dbReference>
<proteinExistence type="predicted"/>
<dbReference type="EMBL" id="MU843050">
    <property type="protein sequence ID" value="KAK2022280.1"/>
    <property type="molecule type" value="Genomic_DNA"/>
</dbReference>
<dbReference type="PANTHER" id="PTHR35910:SF1">
    <property type="entry name" value="2EXR DOMAIN-CONTAINING PROTEIN"/>
    <property type="match status" value="1"/>
</dbReference>
<dbReference type="AlphaFoldDB" id="A0AAD9H4G6"/>
<dbReference type="PANTHER" id="PTHR35910">
    <property type="entry name" value="2EXR DOMAIN-CONTAINING PROTEIN"/>
    <property type="match status" value="1"/>
</dbReference>
<reference evidence="2" key="1">
    <citation type="submission" date="2021-06" db="EMBL/GenBank/DDBJ databases">
        <title>Comparative genomics, transcriptomics and evolutionary studies reveal genomic signatures of adaptation to plant cell wall in hemibiotrophic fungi.</title>
        <authorList>
            <consortium name="DOE Joint Genome Institute"/>
            <person name="Baroncelli R."/>
            <person name="Diaz J.F."/>
            <person name="Benocci T."/>
            <person name="Peng M."/>
            <person name="Battaglia E."/>
            <person name="Haridas S."/>
            <person name="Andreopoulos W."/>
            <person name="Labutti K."/>
            <person name="Pangilinan J."/>
            <person name="Floch G.L."/>
            <person name="Makela M.R."/>
            <person name="Henrissat B."/>
            <person name="Grigoriev I.V."/>
            <person name="Crouch J.A."/>
            <person name="De Vries R.P."/>
            <person name="Sukno S.A."/>
            <person name="Thon M.R."/>
        </authorList>
    </citation>
    <scope>NUCLEOTIDE SEQUENCE</scope>
    <source>
        <strain evidence="2">MAFF235873</strain>
    </source>
</reference>
<sequence>MAAEDFRLFSLLPGELRDQIWDHSVRPQGIRGVQYFSIFPYDDIPEAFSRHLIPPAKIFQLELFGPPRPEDAESLPSWNLNRSTYSIDGGLWTACKESRAAMHRRYKPERWSQFYDSQRSNSHQESLWRSHPIITGGGRFADMPATFLVNSDKGHQYFTLLPAKDLIYIQGMPSSLDGLENLYEYMPFSSPSYGFGGIRHLAIELDPLCTIEELSQYERSWYDGSDNDIPECRRQFYDQLVMVVRDERGDFAGVTVWLVDPRLRSRNTEISAASQNSVKKTSERIVFKANGCKYHEVPRGILQDNLPYYDAETEDQPDFSSVWDFAFELEEAAARIHAIEERIEDYEVWGMHEFKFLVCEKDE</sequence>
<accession>A0AAD9H4G6</accession>
<feature type="domain" description="2EXR" evidence="1">
    <location>
        <begin position="6"/>
        <end position="108"/>
    </location>
</feature>
<name>A0AAD9H4G6_9PEZI</name>
<evidence type="ECO:0000313" key="2">
    <source>
        <dbReference type="EMBL" id="KAK2022280.1"/>
    </source>
</evidence>
<evidence type="ECO:0000313" key="3">
    <source>
        <dbReference type="Proteomes" id="UP001232148"/>
    </source>
</evidence>
<comment type="caution">
    <text evidence="2">The sequence shown here is derived from an EMBL/GenBank/DDBJ whole genome shotgun (WGS) entry which is preliminary data.</text>
</comment>
<evidence type="ECO:0000259" key="1">
    <source>
        <dbReference type="Pfam" id="PF20150"/>
    </source>
</evidence>